<dbReference type="EMBL" id="KI546073">
    <property type="protein sequence ID" value="EST46528.1"/>
    <property type="molecule type" value="Genomic_DNA"/>
</dbReference>
<name>V6LQK3_9EUKA</name>
<protein>
    <submittedName>
        <fullName evidence="2">Uncharacterized protein</fullName>
    </submittedName>
</protein>
<organism evidence="2">
    <name type="scientific">Spironucleus salmonicida</name>
    <dbReference type="NCBI Taxonomy" id="348837"/>
    <lineage>
        <taxon>Eukaryota</taxon>
        <taxon>Metamonada</taxon>
        <taxon>Diplomonadida</taxon>
        <taxon>Hexamitidae</taxon>
        <taxon>Hexamitinae</taxon>
        <taxon>Spironucleus</taxon>
    </lineage>
</organism>
<sequence>MNTPLIKKLKLDPRTVIITKEKLEKSRQQYAMRSFSLQKPPQVIYNRAEVQQTKKIHRVPSPLQKNTVFGSLLYQQQSLFKGSNVVFSRKLAKRQTEVDKDAIQKFGTQALIMENYRPSLHDLDELKLKKCTNQHFQKASGEDDQLVLFKNQFYEIRQKWPIFTQNIYQNCNIVESYRFLLDMCKMFRYMRQKLVHSEYQKFLTSIIDINDLRLLLLGLIQSSMNSSSVAVNTGLIILYFLLDLDIRIKDLKFFKEALRSFAINFLQKLISIVDNDRIGQIISLIMWKLVALNIISFKESSMLYYPHLYTNNRLPTLVKAQHRYKINKQIFQQQTGLIFSSNFSSPNLQNLQRYTLNIYSDASQVSNCYLVAFKSPPNINVNSQTKDYARAIANMLQLQGVKARKTFSRSNISSSVQILKKDLQHCFNQIDFESFQQRFSLFSNMTDEPILTQPDSSPIVILSIDRPVVQITFDTYQRSAPIVFSLISAGPQKQFTITDIYINQWTALDKLPPVQFLAPAVIYRQKAAERASLRLNNNIQTILRVQFAKKQTKFEEDLIEALADTKKNRMTEKYIVNDFFDLVQDQDLLFGNYLESVHMLQQLEEIGLDIVNFKFPTVSQASQQIYDKMCDEIMVDQNYQVGTIGLLVEQMYTEITIQQLKKAKALEEEVQEYSSSDDWALNDPVGKSSQLEQLQ</sequence>
<dbReference type="Proteomes" id="UP000018208">
    <property type="component" value="Unassembled WGS sequence"/>
</dbReference>
<proteinExistence type="predicted"/>
<dbReference type="AlphaFoldDB" id="V6LQK3"/>
<evidence type="ECO:0000256" key="1">
    <source>
        <dbReference type="SAM" id="MobiDB-lite"/>
    </source>
</evidence>
<reference evidence="2 3" key="1">
    <citation type="journal article" date="2014" name="PLoS Genet.">
        <title>The Genome of Spironucleus salmonicida Highlights a Fish Pathogen Adapted to Fluctuating Environments.</title>
        <authorList>
            <person name="Xu F."/>
            <person name="Jerlstrom-Hultqvist J."/>
            <person name="Einarsson E."/>
            <person name="Astvaldsson A."/>
            <person name="Svard S.G."/>
            <person name="Andersson J.O."/>
        </authorList>
    </citation>
    <scope>NUCLEOTIDE SEQUENCE</scope>
    <source>
        <strain evidence="3">ATCC 50377</strain>
    </source>
</reference>
<reference evidence="3" key="2">
    <citation type="submission" date="2020-12" db="EMBL/GenBank/DDBJ databases">
        <title>New Spironucleus salmonicida genome in near-complete chromosomes.</title>
        <authorList>
            <person name="Xu F."/>
            <person name="Kurt Z."/>
            <person name="Jimenez-Gonzalez A."/>
            <person name="Astvaldsson A."/>
            <person name="Andersson J.O."/>
            <person name="Svard S.G."/>
        </authorList>
    </citation>
    <scope>NUCLEOTIDE SEQUENCE</scope>
    <source>
        <strain evidence="3">ATCC 50377</strain>
    </source>
</reference>
<keyword evidence="4" id="KW-1185">Reference proteome</keyword>
<accession>V6LQK3</accession>
<evidence type="ECO:0000313" key="3">
    <source>
        <dbReference type="EMBL" id="KAH0571395.1"/>
    </source>
</evidence>
<feature type="region of interest" description="Disordered" evidence="1">
    <location>
        <begin position="673"/>
        <end position="695"/>
    </location>
</feature>
<evidence type="ECO:0000313" key="4">
    <source>
        <dbReference type="Proteomes" id="UP000018208"/>
    </source>
</evidence>
<evidence type="ECO:0000313" key="2">
    <source>
        <dbReference type="EMBL" id="EST46528.1"/>
    </source>
</evidence>
<dbReference type="EMBL" id="AUWU02000007">
    <property type="protein sequence ID" value="KAH0571395.1"/>
    <property type="molecule type" value="Genomic_DNA"/>
</dbReference>
<gene>
    <name evidence="2" type="ORF">SS50377_13333</name>
    <name evidence="3" type="ORF">SS50377_27696</name>
</gene>
<dbReference type="VEuPathDB" id="GiardiaDB:SS50377_27696"/>